<accession>A0ABQ1KUR1</accession>
<evidence type="ECO:0000313" key="3">
    <source>
        <dbReference type="EMBL" id="GGC09085.1"/>
    </source>
</evidence>
<dbReference type="GO" id="GO:0016874">
    <property type="term" value="F:ligase activity"/>
    <property type="evidence" value="ECO:0007669"/>
    <property type="project" value="UniProtKB-KW"/>
</dbReference>
<dbReference type="Pfam" id="PF08245">
    <property type="entry name" value="Mur_ligase_M"/>
    <property type="match status" value="1"/>
</dbReference>
<proteinExistence type="predicted"/>
<gene>
    <name evidence="3" type="ORF">GCM10011363_27120</name>
</gene>
<dbReference type="InterPro" id="IPR036615">
    <property type="entry name" value="Mur_ligase_C_dom_sf"/>
</dbReference>
<dbReference type="Gene3D" id="3.90.190.20">
    <property type="entry name" value="Mur ligase, C-terminal domain"/>
    <property type="match status" value="1"/>
</dbReference>
<keyword evidence="4" id="KW-1185">Reference proteome</keyword>
<name>A0ABQ1KUR1_9RHOB</name>
<dbReference type="Proteomes" id="UP000645462">
    <property type="component" value="Unassembled WGS sequence"/>
</dbReference>
<evidence type="ECO:0000259" key="2">
    <source>
        <dbReference type="Pfam" id="PF08245"/>
    </source>
</evidence>
<feature type="domain" description="Mur ligase central" evidence="2">
    <location>
        <begin position="133"/>
        <end position="344"/>
    </location>
</feature>
<comment type="caution">
    <text evidence="3">The sequence shown here is derived from an EMBL/GenBank/DDBJ whole genome shotgun (WGS) entry which is preliminary data.</text>
</comment>
<dbReference type="InterPro" id="IPR036565">
    <property type="entry name" value="Mur-like_cat_sf"/>
</dbReference>
<reference evidence="4" key="1">
    <citation type="journal article" date="2019" name="Int. J. Syst. Evol. Microbiol.">
        <title>The Global Catalogue of Microorganisms (GCM) 10K type strain sequencing project: providing services to taxonomists for standard genome sequencing and annotation.</title>
        <authorList>
            <consortium name="The Broad Institute Genomics Platform"/>
            <consortium name="The Broad Institute Genome Sequencing Center for Infectious Disease"/>
            <person name="Wu L."/>
            <person name="Ma J."/>
        </authorList>
    </citation>
    <scope>NUCLEOTIDE SEQUENCE [LARGE SCALE GENOMIC DNA]</scope>
    <source>
        <strain evidence="4">CGMCC 1.12478</strain>
    </source>
</reference>
<protein>
    <submittedName>
        <fullName evidence="3">Mur ligase</fullName>
    </submittedName>
</protein>
<evidence type="ECO:0000313" key="4">
    <source>
        <dbReference type="Proteomes" id="UP000645462"/>
    </source>
</evidence>
<dbReference type="InterPro" id="IPR013221">
    <property type="entry name" value="Mur_ligase_cen"/>
</dbReference>
<feature type="domain" description="Mur ligase C-terminal" evidence="1">
    <location>
        <begin position="370"/>
        <end position="498"/>
    </location>
</feature>
<dbReference type="Gene3D" id="3.40.1190.10">
    <property type="entry name" value="Mur-like, catalytic domain"/>
    <property type="match status" value="1"/>
</dbReference>
<dbReference type="EMBL" id="BMFC01000007">
    <property type="protein sequence ID" value="GGC09085.1"/>
    <property type="molecule type" value="Genomic_DNA"/>
</dbReference>
<dbReference type="InterPro" id="IPR004101">
    <property type="entry name" value="Mur_ligase_C"/>
</dbReference>
<organism evidence="3 4">
    <name type="scientific">Marivita lacus</name>
    <dbReference type="NCBI Taxonomy" id="1323742"/>
    <lineage>
        <taxon>Bacteria</taxon>
        <taxon>Pseudomonadati</taxon>
        <taxon>Pseudomonadota</taxon>
        <taxon>Alphaproteobacteria</taxon>
        <taxon>Rhodobacterales</taxon>
        <taxon>Roseobacteraceae</taxon>
        <taxon>Marivita</taxon>
    </lineage>
</organism>
<keyword evidence="3" id="KW-0436">Ligase</keyword>
<dbReference type="SUPFAM" id="SSF53244">
    <property type="entry name" value="MurD-like peptide ligases, peptide-binding domain"/>
    <property type="match status" value="1"/>
</dbReference>
<dbReference type="PANTHER" id="PTHR23135:SF18">
    <property type="entry name" value="CYANOPHYCIN SYNTHETASE"/>
    <property type="match status" value="1"/>
</dbReference>
<dbReference type="PANTHER" id="PTHR23135">
    <property type="entry name" value="MUR LIGASE FAMILY MEMBER"/>
    <property type="match status" value="1"/>
</dbReference>
<sequence length="516" mass="54820">MLDAVGWHDQGLIHRVFQGGVSLAISAPMDQLYSATFVVKTAWHYCAAALSDTASLPFEDMIHDLKRVMAQEANPALIALIEAASIHGVDILCDDENVSLGHGIGSRTWPADDLPTPAQVGWSDINDVPVALVTGTNGKTTTTRLCAAIATAAEKIAGLTSTDVVQVGGDILDRGDYSGPGGGRMMLRDTRVELGCLEVARGGILRRGLPTRRARVAVVTNIAADHLDEYGITTLAELAEVKFAVARALVSDGVLVLNANDPIAVEEAAKIATPVWWFSHDPAAPLIRQAQGRGTPCSYIKNGVLTFHDGVAETFTIAVADVPVTLQGAARHNVQNVLAAICVCTALGISDHAIRAGLSGFVSDHKDNPGRFNEFQYKGARVFVDFAHNTHSIAAISDALSSIPSNRRFIMLSQPGDHSDQDIADVTHAALQFRPDIIVAAEIEDYLRGRDLGETTSLIKASAIAGNTDPESILSADSAASGAKMILDLLQPGDLALLLVLSDRQAVFDLLMEHLR</sequence>
<dbReference type="Pfam" id="PF02875">
    <property type="entry name" value="Mur_ligase_C"/>
    <property type="match status" value="1"/>
</dbReference>
<dbReference type="SUPFAM" id="SSF53623">
    <property type="entry name" value="MurD-like peptide ligases, catalytic domain"/>
    <property type="match status" value="1"/>
</dbReference>
<evidence type="ECO:0000259" key="1">
    <source>
        <dbReference type="Pfam" id="PF02875"/>
    </source>
</evidence>